<keyword evidence="4" id="KW-0175">Coiled coil</keyword>
<dbReference type="Gene3D" id="2.130.10.10">
    <property type="entry name" value="YVTN repeat-like/Quinoprotein amine dehydrogenase"/>
    <property type="match status" value="2"/>
</dbReference>
<dbReference type="PRINTS" id="PR00320">
    <property type="entry name" value="GPROTEINBRPT"/>
</dbReference>
<sequence>LEVTLDDDSSHTEEDEGLEATVKATREHTEGTGSVDHRIFKDASKVSHIPETVDDFLRNFLVKMRMQRTLQSFQTEWYEMAQQGELRAELAGSVPDAYTHNQLLEKQLEDMQRERDTYRRESLKASEALAKVQKERDFHCMQHKRVLQEKNRLTEELRKLQKHHASCEAALSLLTHKYQESLKQKVLISLERDKALGRHRNTSTSRTQLQEAKSACGASQARPERDGSREAGAVAPAGMSDSPARPTTRSSAGRHSKDSEFPADTRVSPLLSQRRALSVKASGFRLSGTLQAHMLPISGLALHPRKLLVATASDEGTWKLLEVPGGQVVASVGGEHGDWLSGCCFHSDGKTLATSGGDAAVRLWDTERGGCVLTLRGHASAVWGCSFHSCGLFLASCSQDGTGRLWDLQSERCRGVLRGHACAVNSVAFLVSSSTLLTASADSTVALWDARTCLRATTFTGHQHPCNHATFSASGDALASCDSRGIVKLWDVRTAQAVAVVDLGPHATNQVAFGPLGRELAVAGDDGTIKVVEISSAQVNGLTGHEGAVHSVVFDHRGERLLSGGSDGTVRIWE</sequence>
<keyword evidence="7" id="KW-1185">Reference proteome</keyword>
<keyword evidence="1 3" id="KW-0853">WD repeat</keyword>
<dbReference type="InterPro" id="IPR001680">
    <property type="entry name" value="WD40_rpt"/>
</dbReference>
<reference evidence="6" key="1">
    <citation type="submission" date="2025-08" db="UniProtKB">
        <authorList>
            <consortium name="Ensembl"/>
        </authorList>
    </citation>
    <scope>IDENTIFICATION</scope>
</reference>
<dbReference type="InterPro" id="IPR015943">
    <property type="entry name" value="WD40/YVTN_repeat-like_dom_sf"/>
</dbReference>
<dbReference type="CDD" id="cd22249">
    <property type="entry name" value="UDM1_RNF168_RNF169-like"/>
    <property type="match status" value="1"/>
</dbReference>
<dbReference type="SUPFAM" id="SSF50978">
    <property type="entry name" value="WD40 repeat-like"/>
    <property type="match status" value="1"/>
</dbReference>
<evidence type="ECO:0000256" key="1">
    <source>
        <dbReference type="ARBA" id="ARBA00022574"/>
    </source>
</evidence>
<dbReference type="STRING" id="1676925.ENSPKIP00000037106"/>
<organism evidence="6 7">
    <name type="scientific">Paramormyrops kingsleyae</name>
    <dbReference type="NCBI Taxonomy" id="1676925"/>
    <lineage>
        <taxon>Eukaryota</taxon>
        <taxon>Metazoa</taxon>
        <taxon>Chordata</taxon>
        <taxon>Craniata</taxon>
        <taxon>Vertebrata</taxon>
        <taxon>Euteleostomi</taxon>
        <taxon>Actinopterygii</taxon>
        <taxon>Neopterygii</taxon>
        <taxon>Teleostei</taxon>
        <taxon>Osteoglossocephala</taxon>
        <taxon>Osteoglossomorpha</taxon>
        <taxon>Osteoglossiformes</taxon>
        <taxon>Mormyridae</taxon>
        <taxon>Paramormyrops</taxon>
    </lineage>
</organism>
<evidence type="ECO:0000313" key="6">
    <source>
        <dbReference type="Ensembl" id="ENSPKIP00000037106.1"/>
    </source>
</evidence>
<dbReference type="AlphaFoldDB" id="A0A3B3T455"/>
<dbReference type="PANTHER" id="PTHR14604:SF3">
    <property type="entry name" value="SPERM-ASSOCIATED ANTIGEN 16 PROTEIN"/>
    <property type="match status" value="1"/>
</dbReference>
<feature type="repeat" description="WD" evidence="3">
    <location>
        <begin position="375"/>
        <end position="416"/>
    </location>
</feature>
<dbReference type="PROSITE" id="PS50294">
    <property type="entry name" value="WD_REPEATS_REGION"/>
    <property type="match status" value="5"/>
</dbReference>
<dbReference type="InterPro" id="IPR019775">
    <property type="entry name" value="WD40_repeat_CS"/>
</dbReference>
<feature type="repeat" description="WD" evidence="3">
    <location>
        <begin position="459"/>
        <end position="500"/>
    </location>
</feature>
<dbReference type="PROSITE" id="PS50082">
    <property type="entry name" value="WD_REPEATS_2"/>
    <property type="match status" value="5"/>
</dbReference>
<feature type="region of interest" description="Disordered" evidence="5">
    <location>
        <begin position="197"/>
        <end position="267"/>
    </location>
</feature>
<dbReference type="InterPro" id="IPR020472">
    <property type="entry name" value="WD40_PAC1"/>
</dbReference>
<dbReference type="Proteomes" id="UP000261540">
    <property type="component" value="Unplaced"/>
</dbReference>
<evidence type="ECO:0000256" key="5">
    <source>
        <dbReference type="SAM" id="MobiDB-lite"/>
    </source>
</evidence>
<feature type="region of interest" description="Disordered" evidence="5">
    <location>
        <begin position="1"/>
        <end position="31"/>
    </location>
</feature>
<dbReference type="GeneTree" id="ENSGT00940000155053"/>
<dbReference type="Pfam" id="PF00400">
    <property type="entry name" value="WD40"/>
    <property type="match status" value="6"/>
</dbReference>
<feature type="coiled-coil region" evidence="4">
    <location>
        <begin position="101"/>
        <end position="170"/>
    </location>
</feature>
<dbReference type="InterPro" id="IPR050995">
    <property type="entry name" value="WD-F-box_domain-protein"/>
</dbReference>
<evidence type="ECO:0000256" key="2">
    <source>
        <dbReference type="ARBA" id="ARBA00022737"/>
    </source>
</evidence>
<feature type="repeat" description="WD" evidence="3">
    <location>
        <begin position="333"/>
        <end position="374"/>
    </location>
</feature>
<evidence type="ECO:0000256" key="4">
    <source>
        <dbReference type="SAM" id="Coils"/>
    </source>
</evidence>
<feature type="compositionally biased region" description="Polar residues" evidence="5">
    <location>
        <begin position="202"/>
        <end position="211"/>
    </location>
</feature>
<proteinExistence type="predicted"/>
<dbReference type="PANTHER" id="PTHR14604">
    <property type="entry name" value="WD40 REPEAT PF20"/>
    <property type="match status" value="1"/>
</dbReference>
<dbReference type="SMART" id="SM00320">
    <property type="entry name" value="WD40"/>
    <property type="match status" value="7"/>
</dbReference>
<evidence type="ECO:0000256" key="3">
    <source>
        <dbReference type="PROSITE-ProRule" id="PRU00221"/>
    </source>
</evidence>
<dbReference type="GO" id="GO:0035082">
    <property type="term" value="P:axoneme assembly"/>
    <property type="evidence" value="ECO:0007669"/>
    <property type="project" value="TreeGrafter"/>
</dbReference>
<dbReference type="CDD" id="cd00200">
    <property type="entry name" value="WD40"/>
    <property type="match status" value="1"/>
</dbReference>
<name>A0A3B3T455_9TELE</name>
<accession>A0A3B3T455</accession>
<reference evidence="6" key="2">
    <citation type="submission" date="2025-09" db="UniProtKB">
        <authorList>
            <consortium name="Ensembl"/>
        </authorList>
    </citation>
    <scope>IDENTIFICATION</scope>
</reference>
<keyword evidence="2" id="KW-0677">Repeat</keyword>
<feature type="repeat" description="WD" evidence="3">
    <location>
        <begin position="417"/>
        <end position="452"/>
    </location>
</feature>
<feature type="compositionally biased region" description="Acidic residues" evidence="5">
    <location>
        <begin position="1"/>
        <end position="18"/>
    </location>
</feature>
<evidence type="ECO:0000313" key="7">
    <source>
        <dbReference type="Proteomes" id="UP000261540"/>
    </source>
</evidence>
<protein>
    <submittedName>
        <fullName evidence="6">Uncharacterized protein</fullName>
    </submittedName>
</protein>
<dbReference type="Ensembl" id="ENSPKIT00000018064.1">
    <property type="protein sequence ID" value="ENSPKIP00000037106.1"/>
    <property type="gene ID" value="ENSPKIG00000015427.1"/>
</dbReference>
<feature type="repeat" description="WD" evidence="3">
    <location>
        <begin position="542"/>
        <end position="574"/>
    </location>
</feature>
<dbReference type="GO" id="GO:1990716">
    <property type="term" value="C:axonemal central apparatus"/>
    <property type="evidence" value="ECO:0007669"/>
    <property type="project" value="TreeGrafter"/>
</dbReference>
<dbReference type="InterPro" id="IPR036322">
    <property type="entry name" value="WD40_repeat_dom_sf"/>
</dbReference>
<dbReference type="PROSITE" id="PS00678">
    <property type="entry name" value="WD_REPEATS_1"/>
    <property type="match status" value="2"/>
</dbReference>